<evidence type="ECO:0000256" key="1">
    <source>
        <dbReference type="ARBA" id="ARBA00022734"/>
    </source>
</evidence>
<dbReference type="CDD" id="cd01951">
    <property type="entry name" value="lectin_L-type"/>
    <property type="match status" value="1"/>
</dbReference>
<dbReference type="Pfam" id="PF00139">
    <property type="entry name" value="Lectin_legB"/>
    <property type="match status" value="2"/>
</dbReference>
<accession>A0AAD3CUS5</accession>
<dbReference type="InterPro" id="IPR056573">
    <property type="entry name" value="Lectin_L-type_dom"/>
</dbReference>
<dbReference type="InterPro" id="IPR001220">
    <property type="entry name" value="Legume_lectin_dom"/>
</dbReference>
<dbReference type="GO" id="GO:0030246">
    <property type="term" value="F:carbohydrate binding"/>
    <property type="evidence" value="ECO:0007669"/>
    <property type="project" value="UniProtKB-KW"/>
</dbReference>
<evidence type="ECO:0000259" key="3">
    <source>
        <dbReference type="Pfam" id="PF00139"/>
    </source>
</evidence>
<keyword evidence="1" id="KW-0430">Lectin</keyword>
<protein>
    <recommendedName>
        <fullName evidence="3">Legume lectin domain-containing protein</fullName>
    </recommendedName>
</protein>
<reference evidence="4 5" key="1">
    <citation type="journal article" date="2021" name="Sci. Rep.">
        <title>The genome of the diatom Chaetoceros tenuissimus carries an ancient integrated fragment of an extant virus.</title>
        <authorList>
            <person name="Hongo Y."/>
            <person name="Kimura K."/>
            <person name="Takaki Y."/>
            <person name="Yoshida Y."/>
            <person name="Baba S."/>
            <person name="Kobayashi G."/>
            <person name="Nagasaki K."/>
            <person name="Hano T."/>
            <person name="Tomaru Y."/>
        </authorList>
    </citation>
    <scope>NUCLEOTIDE SEQUENCE [LARGE SCALE GENOMIC DNA]</scope>
    <source>
        <strain evidence="4 5">NIES-3715</strain>
    </source>
</reference>
<dbReference type="Gene3D" id="2.60.120.200">
    <property type="match status" value="1"/>
</dbReference>
<evidence type="ECO:0000256" key="2">
    <source>
        <dbReference type="SAM" id="SignalP"/>
    </source>
</evidence>
<keyword evidence="5" id="KW-1185">Reference proteome</keyword>
<proteinExistence type="predicted"/>
<feature type="chain" id="PRO_5041981690" description="Legume lectin domain-containing protein" evidence="2">
    <location>
        <begin position="17"/>
        <end position="366"/>
    </location>
</feature>
<feature type="domain" description="Legume lectin" evidence="3">
    <location>
        <begin position="291"/>
        <end position="348"/>
    </location>
</feature>
<dbReference type="SUPFAM" id="SSF49899">
    <property type="entry name" value="Concanavalin A-like lectins/glucanases"/>
    <property type="match status" value="1"/>
</dbReference>
<gene>
    <name evidence="4" type="ORF">CTEN210_08007</name>
</gene>
<name>A0AAD3CUS5_9STRA</name>
<organism evidence="4 5">
    <name type="scientific">Chaetoceros tenuissimus</name>
    <dbReference type="NCBI Taxonomy" id="426638"/>
    <lineage>
        <taxon>Eukaryota</taxon>
        <taxon>Sar</taxon>
        <taxon>Stramenopiles</taxon>
        <taxon>Ochrophyta</taxon>
        <taxon>Bacillariophyta</taxon>
        <taxon>Coscinodiscophyceae</taxon>
        <taxon>Chaetocerotophycidae</taxon>
        <taxon>Chaetocerotales</taxon>
        <taxon>Chaetocerotaceae</taxon>
        <taxon>Chaetoceros</taxon>
    </lineage>
</organism>
<feature type="domain" description="Legume lectin" evidence="3">
    <location>
        <begin position="99"/>
        <end position="259"/>
    </location>
</feature>
<dbReference type="Proteomes" id="UP001054902">
    <property type="component" value="Unassembled WGS sequence"/>
</dbReference>
<dbReference type="PANTHER" id="PTHR12223:SF19">
    <property type="entry name" value="LEGUME LECTIN DOMAIN-CONTAINING PROTEIN"/>
    <property type="match status" value="1"/>
</dbReference>
<dbReference type="EMBL" id="BLLK01000045">
    <property type="protein sequence ID" value="GFH51531.1"/>
    <property type="molecule type" value="Genomic_DNA"/>
</dbReference>
<dbReference type="InterPro" id="IPR013320">
    <property type="entry name" value="ConA-like_dom_sf"/>
</dbReference>
<comment type="caution">
    <text evidence="4">The sequence shown here is derived from an EMBL/GenBank/DDBJ whole genome shotgun (WGS) entry which is preliminary data.</text>
</comment>
<dbReference type="AlphaFoldDB" id="A0AAD3CUS5"/>
<evidence type="ECO:0000313" key="5">
    <source>
        <dbReference type="Proteomes" id="UP001054902"/>
    </source>
</evidence>
<feature type="signal peptide" evidence="2">
    <location>
        <begin position="1"/>
        <end position="16"/>
    </location>
</feature>
<evidence type="ECO:0000313" key="4">
    <source>
        <dbReference type="EMBL" id="GFH51531.1"/>
    </source>
</evidence>
<keyword evidence="2" id="KW-0732">Signal</keyword>
<dbReference type="InterPro" id="IPR051136">
    <property type="entry name" value="Intracellular_Lectin-GPT"/>
</dbReference>
<sequence>MKRVILLLLAIPYCLSDFLYPDFNHTQGLAFNGNATSSICGKQPPLPNQSTIQFINGYETKVDITRDMDGQSQSISKDLLSAFGHRDAYGISSNSKCVRRLRLTPSLHSQVGSVFYERRVSVLKGFDTTFTFQMGLDQSKVCTQRIDPITMEEQYKSCSVHGGDGFAFVIHADERGFDAIGKDGQQLGYGGIRNSLAIEFDSWGNVELQGSDDLYQDHIALHSASTAANSANASTMLGYWKPTELADGKRHRARVQYLSYIEEKYFHQFSGNENLVPYLKDNGEGRRVGTLAVFIDEGVQNSKPLIAIPLNLSVLLDLPQSLAYVGFTASTGERFQTHDILDWHWCDNVDCQGDQDEIARTERGFD</sequence>
<dbReference type="PANTHER" id="PTHR12223">
    <property type="entry name" value="VESICULAR MANNOSE-BINDING LECTIN"/>
    <property type="match status" value="1"/>
</dbReference>